<reference evidence="2 3" key="2">
    <citation type="journal article" date="2022" name="Mol. Biol. Evol.">
        <title>Comparative Genomics Reveals Insights into the Divergent Evolution of Astigmatic Mites and Household Pest Adaptations.</title>
        <authorList>
            <person name="Xiong Q."/>
            <person name="Wan A.T."/>
            <person name="Liu X."/>
            <person name="Fung C.S."/>
            <person name="Xiao X."/>
            <person name="Malainual N."/>
            <person name="Hou J."/>
            <person name="Wang L."/>
            <person name="Wang M."/>
            <person name="Yang K.Y."/>
            <person name="Cui Y."/>
            <person name="Leung E.L."/>
            <person name="Nong W."/>
            <person name="Shin S.K."/>
            <person name="Au S.W."/>
            <person name="Jeong K.Y."/>
            <person name="Chew F.T."/>
            <person name="Hui J.H."/>
            <person name="Leung T.F."/>
            <person name="Tungtrongchitr A."/>
            <person name="Zhong N."/>
            <person name="Liu Z."/>
            <person name="Tsui S.K."/>
        </authorList>
    </citation>
    <scope>NUCLEOTIDE SEQUENCE [LARGE SCALE GENOMIC DNA]</scope>
    <source>
        <strain evidence="2">Derp</strain>
    </source>
</reference>
<gene>
    <name evidence="2" type="ORF">DERP_014120</name>
</gene>
<proteinExistence type="predicted"/>
<accession>A0ABQ8IXA9</accession>
<sequence>MSSIQFLAQIHWRKQDCIKQPYGTKKNRGKGVWLRPWRLSFVSMCVLEYEKKQQQQNEIIQTNPVDEKSNDKLKFKTNGNPKKNENEKKKFQSSRKKI</sequence>
<evidence type="ECO:0000313" key="3">
    <source>
        <dbReference type="Proteomes" id="UP000887458"/>
    </source>
</evidence>
<evidence type="ECO:0000256" key="1">
    <source>
        <dbReference type="SAM" id="MobiDB-lite"/>
    </source>
</evidence>
<reference evidence="2 3" key="1">
    <citation type="journal article" date="2018" name="J. Allergy Clin. Immunol.">
        <title>High-quality assembly of Dermatophagoides pteronyssinus genome and transcriptome reveals a wide range of novel allergens.</title>
        <authorList>
            <person name="Liu X.Y."/>
            <person name="Yang K.Y."/>
            <person name="Wang M.Q."/>
            <person name="Kwok J.S."/>
            <person name="Zeng X."/>
            <person name="Yang Z."/>
            <person name="Xiao X.J."/>
            <person name="Lau C.P."/>
            <person name="Li Y."/>
            <person name="Huang Z.M."/>
            <person name="Ba J.G."/>
            <person name="Yim A.K."/>
            <person name="Ouyang C.Y."/>
            <person name="Ngai S.M."/>
            <person name="Chan T.F."/>
            <person name="Leung E.L."/>
            <person name="Liu L."/>
            <person name="Liu Z.G."/>
            <person name="Tsui S.K."/>
        </authorList>
    </citation>
    <scope>NUCLEOTIDE SEQUENCE [LARGE SCALE GENOMIC DNA]</scope>
    <source>
        <strain evidence="2">Derp</strain>
    </source>
</reference>
<dbReference type="Proteomes" id="UP000887458">
    <property type="component" value="Unassembled WGS sequence"/>
</dbReference>
<name>A0ABQ8IXA9_DERPT</name>
<keyword evidence="3" id="KW-1185">Reference proteome</keyword>
<dbReference type="EMBL" id="NJHN03000102">
    <property type="protein sequence ID" value="KAH9414951.1"/>
    <property type="molecule type" value="Genomic_DNA"/>
</dbReference>
<comment type="caution">
    <text evidence="2">The sequence shown here is derived from an EMBL/GenBank/DDBJ whole genome shotgun (WGS) entry which is preliminary data.</text>
</comment>
<protein>
    <submittedName>
        <fullName evidence="2">Uncharacterized protein</fullName>
    </submittedName>
</protein>
<feature type="compositionally biased region" description="Basic and acidic residues" evidence="1">
    <location>
        <begin position="65"/>
        <end position="74"/>
    </location>
</feature>
<feature type="region of interest" description="Disordered" evidence="1">
    <location>
        <begin position="57"/>
        <end position="98"/>
    </location>
</feature>
<evidence type="ECO:0000313" key="2">
    <source>
        <dbReference type="EMBL" id="KAH9414951.1"/>
    </source>
</evidence>
<organism evidence="2 3">
    <name type="scientific">Dermatophagoides pteronyssinus</name>
    <name type="common">European house dust mite</name>
    <dbReference type="NCBI Taxonomy" id="6956"/>
    <lineage>
        <taxon>Eukaryota</taxon>
        <taxon>Metazoa</taxon>
        <taxon>Ecdysozoa</taxon>
        <taxon>Arthropoda</taxon>
        <taxon>Chelicerata</taxon>
        <taxon>Arachnida</taxon>
        <taxon>Acari</taxon>
        <taxon>Acariformes</taxon>
        <taxon>Sarcoptiformes</taxon>
        <taxon>Astigmata</taxon>
        <taxon>Psoroptidia</taxon>
        <taxon>Analgoidea</taxon>
        <taxon>Pyroglyphidae</taxon>
        <taxon>Dermatophagoidinae</taxon>
        <taxon>Dermatophagoides</taxon>
    </lineage>
</organism>